<dbReference type="Pfam" id="PF11248">
    <property type="entry name" value="DUF3046"/>
    <property type="match status" value="1"/>
</dbReference>
<protein>
    <recommendedName>
        <fullName evidence="3">DUF3046 domain-containing protein</fullName>
    </recommendedName>
</protein>
<dbReference type="RefSeq" id="WP_091123721.1">
    <property type="nucleotide sequence ID" value="NZ_FOLB01000007.1"/>
</dbReference>
<organism evidence="1 2">
    <name type="scientific">Nocardioides terrae</name>
    <dbReference type="NCBI Taxonomy" id="574651"/>
    <lineage>
        <taxon>Bacteria</taxon>
        <taxon>Bacillati</taxon>
        <taxon>Actinomycetota</taxon>
        <taxon>Actinomycetes</taxon>
        <taxon>Propionibacteriales</taxon>
        <taxon>Nocardioidaceae</taxon>
        <taxon>Nocardioides</taxon>
    </lineage>
</organism>
<evidence type="ECO:0008006" key="3">
    <source>
        <dbReference type="Google" id="ProtNLM"/>
    </source>
</evidence>
<dbReference type="OrthoDB" id="3215033at2"/>
<accession>A0A1I1JXA6</accession>
<dbReference type="STRING" id="574651.SAMN04487968_107173"/>
<dbReference type="Proteomes" id="UP000198832">
    <property type="component" value="Unassembled WGS sequence"/>
</dbReference>
<dbReference type="EMBL" id="FOLB01000007">
    <property type="protein sequence ID" value="SFC52622.1"/>
    <property type="molecule type" value="Genomic_DNA"/>
</dbReference>
<gene>
    <name evidence="1" type="ORF">SAMN04487968_107173</name>
</gene>
<evidence type="ECO:0000313" key="2">
    <source>
        <dbReference type="Proteomes" id="UP000198832"/>
    </source>
</evidence>
<keyword evidence="2" id="KW-1185">Reference proteome</keyword>
<dbReference type="AlphaFoldDB" id="A0A1I1JXA6"/>
<reference evidence="1 2" key="1">
    <citation type="submission" date="2016-10" db="EMBL/GenBank/DDBJ databases">
        <authorList>
            <person name="de Groot N.N."/>
        </authorList>
    </citation>
    <scope>NUCLEOTIDE SEQUENCE [LARGE SCALE GENOMIC DNA]</scope>
    <source>
        <strain evidence="1 2">CGMCC 1.7056</strain>
    </source>
</reference>
<evidence type="ECO:0000313" key="1">
    <source>
        <dbReference type="EMBL" id="SFC52622.1"/>
    </source>
</evidence>
<name>A0A1I1JXA6_9ACTN</name>
<proteinExistence type="predicted"/>
<dbReference type="InterPro" id="IPR021408">
    <property type="entry name" value="DUF3046"/>
</dbReference>
<sequence length="64" mass="7395">MRHTEFWARMEHALGPGYYQVWADQFVLGELGGRTVRQALDAGFTPKEVWRAVHQALRLPASER</sequence>